<organism evidence="2 3">
    <name type="scientific">Candidatus Harrisonbacteria bacterium RIFCSPLOWO2_02_FULL_45_10c</name>
    <dbReference type="NCBI Taxonomy" id="1798410"/>
    <lineage>
        <taxon>Bacteria</taxon>
        <taxon>Candidatus Harrisoniibacteriota</taxon>
    </lineage>
</organism>
<feature type="transmembrane region" description="Helical" evidence="1">
    <location>
        <begin position="6"/>
        <end position="26"/>
    </location>
</feature>
<keyword evidence="1" id="KW-0812">Transmembrane</keyword>
<evidence type="ECO:0000313" key="3">
    <source>
        <dbReference type="Proteomes" id="UP000176284"/>
    </source>
</evidence>
<protein>
    <submittedName>
        <fullName evidence="2">Uncharacterized protein</fullName>
    </submittedName>
</protein>
<dbReference type="AlphaFoldDB" id="A0A1G1ZRE1"/>
<proteinExistence type="predicted"/>
<dbReference type="EMBL" id="MHJM01000034">
    <property type="protein sequence ID" value="OGY67025.1"/>
    <property type="molecule type" value="Genomic_DNA"/>
</dbReference>
<comment type="caution">
    <text evidence="2">The sequence shown here is derived from an EMBL/GenBank/DDBJ whole genome shotgun (WGS) entry which is preliminary data.</text>
</comment>
<keyword evidence="1" id="KW-1133">Transmembrane helix</keyword>
<name>A0A1G1ZRE1_9BACT</name>
<sequence>MVGPLSISTLLLALICLTLSLISVSVNLENPTTFFRMFFANAVIGLLASSSLLVSEKNLSWAFFAAGFLWWGIHSYIILRRIKLLEEEDQQVEDIFLHINRFLRNRNQRNSAGI</sequence>
<evidence type="ECO:0000313" key="2">
    <source>
        <dbReference type="EMBL" id="OGY67025.1"/>
    </source>
</evidence>
<feature type="transmembrane region" description="Helical" evidence="1">
    <location>
        <begin position="61"/>
        <end position="79"/>
    </location>
</feature>
<reference evidence="2 3" key="1">
    <citation type="journal article" date="2016" name="Nat. Commun.">
        <title>Thousands of microbial genomes shed light on interconnected biogeochemical processes in an aquifer system.</title>
        <authorList>
            <person name="Anantharaman K."/>
            <person name="Brown C.T."/>
            <person name="Hug L.A."/>
            <person name="Sharon I."/>
            <person name="Castelle C.J."/>
            <person name="Probst A.J."/>
            <person name="Thomas B.C."/>
            <person name="Singh A."/>
            <person name="Wilkins M.J."/>
            <person name="Karaoz U."/>
            <person name="Brodie E.L."/>
            <person name="Williams K.H."/>
            <person name="Hubbard S.S."/>
            <person name="Banfield J.F."/>
        </authorList>
    </citation>
    <scope>NUCLEOTIDE SEQUENCE [LARGE SCALE GENOMIC DNA]</scope>
</reference>
<evidence type="ECO:0000256" key="1">
    <source>
        <dbReference type="SAM" id="Phobius"/>
    </source>
</evidence>
<dbReference type="Proteomes" id="UP000176284">
    <property type="component" value="Unassembled WGS sequence"/>
</dbReference>
<feature type="transmembrane region" description="Helical" evidence="1">
    <location>
        <begin position="38"/>
        <end position="55"/>
    </location>
</feature>
<keyword evidence="1" id="KW-0472">Membrane</keyword>
<accession>A0A1G1ZRE1</accession>
<gene>
    <name evidence="2" type="ORF">A3H63_01200</name>
</gene>